<feature type="domain" description="DUF4886" evidence="1">
    <location>
        <begin position="30"/>
        <end position="271"/>
    </location>
</feature>
<keyword evidence="3" id="KW-1185">Reference proteome</keyword>
<dbReference type="Proteomes" id="UP000620550">
    <property type="component" value="Unassembled WGS sequence"/>
</dbReference>
<sequence>MKKNSFLLPLLLIIQLVFYVQVSAADGVLRILAIGNSFSEDGIENYLHELAAAADKQIIIGNLYIGGAPLSLHAKNVREDRHDYSYRKVLLDGNKKTKNGVSIAEALKDEPWDYISFQQASPLSGNYANIMESLPELVQYVRGQVGPKPAFVYHQTWAYQRDSKHEGFKNYGNDQSTMYGAIAETSKKIKRSGYFQKIIPAGTAIQNARSSSIGDNYTRDGYHLQLDYGRFTAACTWFEKLFGDDVRKNPYKPAAVTELQANVAKRAAHSAVRKPFRLSKIKL</sequence>
<dbReference type="EMBL" id="BNAF01000013">
    <property type="protein sequence ID" value="GHE46016.1"/>
    <property type="molecule type" value="Genomic_DNA"/>
</dbReference>
<evidence type="ECO:0000313" key="2">
    <source>
        <dbReference type="EMBL" id="GHE46016.1"/>
    </source>
</evidence>
<proteinExistence type="predicted"/>
<dbReference type="Pfam" id="PF16227">
    <property type="entry name" value="DUF4886"/>
    <property type="match status" value="1"/>
</dbReference>
<evidence type="ECO:0000259" key="1">
    <source>
        <dbReference type="Pfam" id="PF16227"/>
    </source>
</evidence>
<evidence type="ECO:0000313" key="3">
    <source>
        <dbReference type="Proteomes" id="UP000620550"/>
    </source>
</evidence>
<organism evidence="2 3">
    <name type="scientific">Sphingobacterium griseoflavum</name>
    <dbReference type="NCBI Taxonomy" id="1474952"/>
    <lineage>
        <taxon>Bacteria</taxon>
        <taxon>Pseudomonadati</taxon>
        <taxon>Bacteroidota</taxon>
        <taxon>Sphingobacteriia</taxon>
        <taxon>Sphingobacteriales</taxon>
        <taxon>Sphingobacteriaceae</taxon>
        <taxon>Sphingobacterium</taxon>
    </lineage>
</organism>
<reference evidence="3" key="1">
    <citation type="journal article" date="2019" name="Int. J. Syst. Evol. Microbiol.">
        <title>The Global Catalogue of Microorganisms (GCM) 10K type strain sequencing project: providing services to taxonomists for standard genome sequencing and annotation.</title>
        <authorList>
            <consortium name="The Broad Institute Genomics Platform"/>
            <consortium name="The Broad Institute Genome Sequencing Center for Infectious Disease"/>
            <person name="Wu L."/>
            <person name="Ma J."/>
        </authorList>
    </citation>
    <scope>NUCLEOTIDE SEQUENCE [LARGE SCALE GENOMIC DNA]</scope>
    <source>
        <strain evidence="3">CGMCC 1.12966</strain>
    </source>
</reference>
<dbReference type="InterPro" id="IPR036514">
    <property type="entry name" value="SGNH_hydro_sf"/>
</dbReference>
<accession>A0ABQ3HY07</accession>
<name>A0ABQ3HY07_9SPHI</name>
<gene>
    <name evidence="2" type="ORF">GCM10017764_31640</name>
</gene>
<dbReference type="InterPro" id="IPR032616">
    <property type="entry name" value="DUF4886"/>
</dbReference>
<dbReference type="RefSeq" id="WP_189627684.1">
    <property type="nucleotide sequence ID" value="NZ_BNAF01000013.1"/>
</dbReference>
<protein>
    <submittedName>
        <fullName evidence="2">DUF4886 domain-containing protein</fullName>
    </submittedName>
</protein>
<comment type="caution">
    <text evidence="2">The sequence shown here is derived from an EMBL/GenBank/DDBJ whole genome shotgun (WGS) entry which is preliminary data.</text>
</comment>
<dbReference type="Gene3D" id="3.40.50.1110">
    <property type="entry name" value="SGNH hydrolase"/>
    <property type="match status" value="1"/>
</dbReference>